<evidence type="ECO:0000256" key="2">
    <source>
        <dbReference type="ARBA" id="ARBA00022692"/>
    </source>
</evidence>
<dbReference type="Proteomes" id="UP000472263">
    <property type="component" value="Chromosome 22"/>
</dbReference>
<evidence type="ECO:0000256" key="3">
    <source>
        <dbReference type="ARBA" id="ARBA00022989"/>
    </source>
</evidence>
<keyword evidence="8" id="KW-1185">Reference proteome</keyword>
<reference evidence="7" key="3">
    <citation type="submission" date="2025-09" db="UniProtKB">
        <authorList>
            <consortium name="Ensembl"/>
        </authorList>
    </citation>
    <scope>IDENTIFICATION</scope>
</reference>
<feature type="domain" description="Major facilitator superfamily (MFS) profile" evidence="6">
    <location>
        <begin position="8"/>
        <end position="328"/>
    </location>
</feature>
<dbReference type="InterPro" id="IPR011701">
    <property type="entry name" value="MFS"/>
</dbReference>
<feature type="transmembrane region" description="Helical" evidence="5">
    <location>
        <begin position="132"/>
        <end position="152"/>
    </location>
</feature>
<dbReference type="Gene3D" id="1.20.1250.20">
    <property type="entry name" value="MFS general substrate transporter like domains"/>
    <property type="match status" value="1"/>
</dbReference>
<evidence type="ECO:0000313" key="8">
    <source>
        <dbReference type="Proteomes" id="UP000472263"/>
    </source>
</evidence>
<sequence length="328" mass="37132">MFLLMLESKTMWMFAVLIVWYSLGVVFLGHTPAHWCRSPGSEHIQEECGWTEAEVREVTVPHSEESGSFSHCERLEVDWNNSQDKCNELDWLLTSNTTQHVPCDSGWVFDKNHNTIVTEFSLVCDKSWLADLYQVCLAFGYFVGAFVTGYLADRFGRKPCFIASMFGLGVSGVAAMLSPWYPLMLVFRFLQGFFGKGAWSAVYVLVIEFFGSENRKFVSVVTRTFYSSGMVILPGLAYLLSSWKSLQLCCTLTHTFKNMLVPESPRWLFSQRRFKEVMRVAEIIAKSKHRHGALHIPDPPCPSLLAAARHSIARSVCHTVALIFPQGS</sequence>
<feature type="transmembrane region" description="Helical" evidence="5">
    <location>
        <begin position="224"/>
        <end position="243"/>
    </location>
</feature>
<accession>A0A668ATE0</accession>
<dbReference type="GO" id="GO:0022857">
    <property type="term" value="F:transmembrane transporter activity"/>
    <property type="evidence" value="ECO:0007669"/>
    <property type="project" value="InterPro"/>
</dbReference>
<gene>
    <name evidence="7" type="primary">slc22a3</name>
</gene>
<evidence type="ECO:0000256" key="5">
    <source>
        <dbReference type="SAM" id="Phobius"/>
    </source>
</evidence>
<protein>
    <submittedName>
        <fullName evidence="7">Solute carrier family 22 member 3</fullName>
    </submittedName>
</protein>
<reference evidence="7" key="1">
    <citation type="submission" date="2019-06" db="EMBL/GenBank/DDBJ databases">
        <authorList>
            <consortium name="Wellcome Sanger Institute Data Sharing"/>
        </authorList>
    </citation>
    <scope>NUCLEOTIDE SEQUENCE [LARGE SCALE GENOMIC DNA]</scope>
</reference>
<dbReference type="PROSITE" id="PS50850">
    <property type="entry name" value="MFS"/>
    <property type="match status" value="1"/>
</dbReference>
<feature type="transmembrane region" description="Helical" evidence="5">
    <location>
        <begin position="12"/>
        <end position="30"/>
    </location>
</feature>
<evidence type="ECO:0000256" key="1">
    <source>
        <dbReference type="ARBA" id="ARBA00004141"/>
    </source>
</evidence>
<dbReference type="InterPro" id="IPR005829">
    <property type="entry name" value="Sugar_transporter_CS"/>
</dbReference>
<reference evidence="7" key="2">
    <citation type="submission" date="2025-08" db="UniProtKB">
        <authorList>
            <consortium name="Ensembl"/>
        </authorList>
    </citation>
    <scope>IDENTIFICATION</scope>
</reference>
<dbReference type="PANTHER" id="PTHR24064">
    <property type="entry name" value="SOLUTE CARRIER FAMILY 22 MEMBER"/>
    <property type="match status" value="1"/>
</dbReference>
<name>A0A668ATE0_9TELE</name>
<keyword evidence="2 5" id="KW-0812">Transmembrane</keyword>
<organism evidence="7 8">
    <name type="scientific">Myripristis murdjan</name>
    <name type="common">pinecone soldierfish</name>
    <dbReference type="NCBI Taxonomy" id="586833"/>
    <lineage>
        <taxon>Eukaryota</taxon>
        <taxon>Metazoa</taxon>
        <taxon>Chordata</taxon>
        <taxon>Craniata</taxon>
        <taxon>Vertebrata</taxon>
        <taxon>Euteleostomi</taxon>
        <taxon>Actinopterygii</taxon>
        <taxon>Neopterygii</taxon>
        <taxon>Teleostei</taxon>
        <taxon>Neoteleostei</taxon>
        <taxon>Acanthomorphata</taxon>
        <taxon>Holocentriformes</taxon>
        <taxon>Holocentridae</taxon>
        <taxon>Myripristis</taxon>
    </lineage>
</organism>
<dbReference type="InterPro" id="IPR020846">
    <property type="entry name" value="MFS_dom"/>
</dbReference>
<feature type="transmembrane region" description="Helical" evidence="5">
    <location>
        <begin position="159"/>
        <end position="181"/>
    </location>
</feature>
<dbReference type="Ensembl" id="ENSMMDT00005049888.1">
    <property type="protein sequence ID" value="ENSMMDP00005048931.1"/>
    <property type="gene ID" value="ENSMMDG00005022249.1"/>
</dbReference>
<dbReference type="GO" id="GO:0016020">
    <property type="term" value="C:membrane"/>
    <property type="evidence" value="ECO:0007669"/>
    <property type="project" value="UniProtKB-SubCell"/>
</dbReference>
<comment type="subcellular location">
    <subcellularLocation>
        <location evidence="1">Membrane</location>
        <topology evidence="1">Multi-pass membrane protein</topology>
    </subcellularLocation>
</comment>
<dbReference type="PROSITE" id="PS00216">
    <property type="entry name" value="SUGAR_TRANSPORT_1"/>
    <property type="match status" value="1"/>
</dbReference>
<keyword evidence="3 5" id="KW-1133">Transmembrane helix</keyword>
<evidence type="ECO:0000259" key="6">
    <source>
        <dbReference type="PROSITE" id="PS50850"/>
    </source>
</evidence>
<dbReference type="GeneTree" id="ENSGT00940000155089"/>
<dbReference type="SUPFAM" id="SSF103473">
    <property type="entry name" value="MFS general substrate transporter"/>
    <property type="match status" value="1"/>
</dbReference>
<feature type="transmembrane region" description="Helical" evidence="5">
    <location>
        <begin position="193"/>
        <end position="212"/>
    </location>
</feature>
<evidence type="ECO:0000256" key="4">
    <source>
        <dbReference type="ARBA" id="ARBA00023136"/>
    </source>
</evidence>
<evidence type="ECO:0000313" key="7">
    <source>
        <dbReference type="Ensembl" id="ENSMMDP00005048931.1"/>
    </source>
</evidence>
<dbReference type="InterPro" id="IPR036259">
    <property type="entry name" value="MFS_trans_sf"/>
</dbReference>
<dbReference type="AlphaFoldDB" id="A0A668ATE0"/>
<proteinExistence type="predicted"/>
<dbReference type="Pfam" id="PF07690">
    <property type="entry name" value="MFS_1"/>
    <property type="match status" value="1"/>
</dbReference>
<keyword evidence="4 5" id="KW-0472">Membrane</keyword>